<evidence type="ECO:0000256" key="2">
    <source>
        <dbReference type="ARBA" id="ARBA00007399"/>
    </source>
</evidence>
<dbReference type="EMBL" id="LAQT01000003">
    <property type="protein sequence ID" value="KPC54117.1"/>
    <property type="molecule type" value="Genomic_DNA"/>
</dbReference>
<evidence type="ECO:0000313" key="10">
    <source>
        <dbReference type="Proteomes" id="UP000037939"/>
    </source>
</evidence>
<keyword evidence="10" id="KW-1185">Reference proteome</keyword>
<comment type="caution">
    <text evidence="9">The sequence shown here is derived from an EMBL/GenBank/DDBJ whole genome shotgun (WGS) entry which is preliminary data.</text>
</comment>
<keyword evidence="3 6" id="KW-0732">Signal</keyword>
<dbReference type="InterPro" id="IPR001829">
    <property type="entry name" value="Pili_assmbl_chaperone_bac"/>
</dbReference>
<evidence type="ECO:0000256" key="3">
    <source>
        <dbReference type="ARBA" id="ARBA00022729"/>
    </source>
</evidence>
<feature type="domain" description="Pili assembly chaperone C-terminal" evidence="8">
    <location>
        <begin position="178"/>
        <end position="238"/>
    </location>
</feature>
<feature type="chain" id="PRO_5005863077" evidence="6">
    <location>
        <begin position="28"/>
        <end position="251"/>
    </location>
</feature>
<dbReference type="OrthoDB" id="9131059at2"/>
<name>A0A0N0XKF3_9NEIS</name>
<dbReference type="PANTHER" id="PTHR30251:SF2">
    <property type="entry name" value="FIMBRIAL CHAPERONE YADV-RELATED"/>
    <property type="match status" value="1"/>
</dbReference>
<dbReference type="PATRIC" id="fig|857265.3.peg.1166"/>
<dbReference type="GO" id="GO:0071555">
    <property type="term" value="P:cell wall organization"/>
    <property type="evidence" value="ECO:0007669"/>
    <property type="project" value="InterPro"/>
</dbReference>
<evidence type="ECO:0000256" key="6">
    <source>
        <dbReference type="SAM" id="SignalP"/>
    </source>
</evidence>
<evidence type="ECO:0000256" key="4">
    <source>
        <dbReference type="ARBA" id="ARBA00022764"/>
    </source>
</evidence>
<dbReference type="PRINTS" id="PR00969">
    <property type="entry name" value="CHAPERONPILI"/>
</dbReference>
<evidence type="ECO:0000256" key="1">
    <source>
        <dbReference type="ARBA" id="ARBA00004418"/>
    </source>
</evidence>
<dbReference type="InterPro" id="IPR036316">
    <property type="entry name" value="Pili_assmbl_chap_C_dom_sf"/>
</dbReference>
<dbReference type="AlphaFoldDB" id="A0A0N0XKF3"/>
<dbReference type="Pfam" id="PF00345">
    <property type="entry name" value="PapD_N"/>
    <property type="match status" value="1"/>
</dbReference>
<dbReference type="InterPro" id="IPR050643">
    <property type="entry name" value="Periplasmic_pilus_chap"/>
</dbReference>
<evidence type="ECO:0000313" key="9">
    <source>
        <dbReference type="EMBL" id="KPC54117.1"/>
    </source>
</evidence>
<gene>
    <name evidence="9" type="primary">ecpD_2</name>
    <name evidence="9" type="ORF">WG78_05690</name>
</gene>
<dbReference type="InterPro" id="IPR008962">
    <property type="entry name" value="PapD-like_sf"/>
</dbReference>
<evidence type="ECO:0000259" key="8">
    <source>
        <dbReference type="Pfam" id="PF02753"/>
    </source>
</evidence>
<dbReference type="Proteomes" id="UP000037939">
    <property type="component" value="Unassembled WGS sequence"/>
</dbReference>
<dbReference type="Pfam" id="PF02753">
    <property type="entry name" value="PapD_C"/>
    <property type="match status" value="1"/>
</dbReference>
<keyword evidence="5" id="KW-0143">Chaperone</keyword>
<comment type="subcellular location">
    <subcellularLocation>
        <location evidence="1">Periplasm</location>
    </subcellularLocation>
</comment>
<dbReference type="Gene3D" id="2.60.40.10">
    <property type="entry name" value="Immunoglobulins"/>
    <property type="match status" value="2"/>
</dbReference>
<dbReference type="RefSeq" id="WP_053936821.1">
    <property type="nucleotide sequence ID" value="NZ_LAQT01000003.1"/>
</dbReference>
<proteinExistence type="inferred from homology"/>
<comment type="similarity">
    <text evidence="2">Belongs to the periplasmic pilus chaperone family.</text>
</comment>
<organism evidence="9 10">
    <name type="scientific">Amantichitinum ursilacus</name>
    <dbReference type="NCBI Taxonomy" id="857265"/>
    <lineage>
        <taxon>Bacteria</taxon>
        <taxon>Pseudomonadati</taxon>
        <taxon>Pseudomonadota</taxon>
        <taxon>Betaproteobacteria</taxon>
        <taxon>Neisseriales</taxon>
        <taxon>Chitinibacteraceae</taxon>
        <taxon>Amantichitinum</taxon>
    </lineage>
</organism>
<feature type="signal peptide" evidence="6">
    <location>
        <begin position="1"/>
        <end position="27"/>
    </location>
</feature>
<dbReference type="PANTHER" id="PTHR30251">
    <property type="entry name" value="PILUS ASSEMBLY CHAPERONE"/>
    <property type="match status" value="1"/>
</dbReference>
<dbReference type="InterPro" id="IPR013783">
    <property type="entry name" value="Ig-like_fold"/>
</dbReference>
<dbReference type="STRING" id="857265.WG78_05690"/>
<keyword evidence="4" id="KW-0574">Periplasm</keyword>
<evidence type="ECO:0000256" key="5">
    <source>
        <dbReference type="ARBA" id="ARBA00023186"/>
    </source>
</evidence>
<dbReference type="GO" id="GO:0030288">
    <property type="term" value="C:outer membrane-bounded periplasmic space"/>
    <property type="evidence" value="ECO:0007669"/>
    <property type="project" value="InterPro"/>
</dbReference>
<protein>
    <submittedName>
        <fullName evidence="9">Chaperone protein EcpD</fullName>
    </submittedName>
</protein>
<dbReference type="InterPro" id="IPR016147">
    <property type="entry name" value="Pili_assmbl_chaperone_N"/>
</dbReference>
<reference evidence="9 10" key="1">
    <citation type="submission" date="2015-07" db="EMBL/GenBank/DDBJ databases">
        <title>Draft genome sequence of the Amantichitinum ursilacus IGB-41, a new chitin-degrading bacterium.</title>
        <authorList>
            <person name="Kirstahler P."/>
            <person name="Guenther M."/>
            <person name="Grumaz C."/>
            <person name="Rupp S."/>
            <person name="Zibek S."/>
            <person name="Sohn K."/>
        </authorList>
    </citation>
    <scope>NUCLEOTIDE SEQUENCE [LARGE SCALE GENOMIC DNA]</scope>
    <source>
        <strain evidence="9 10">IGB-41</strain>
    </source>
</reference>
<feature type="domain" description="Pili assembly chaperone N-terminal" evidence="7">
    <location>
        <begin position="28"/>
        <end position="152"/>
    </location>
</feature>
<dbReference type="SUPFAM" id="SSF49354">
    <property type="entry name" value="PapD-like"/>
    <property type="match status" value="1"/>
</dbReference>
<sequence>MFSSKLLKTAIAGFMVVGLALSAAVQASIVIAGTRVIYDAADSEVTVKLDNVGKVPALSQVWLDKGDAKASPDAIDVPFTITPTVFRIDPQKSQTLRVRYTGEPLPQDHESVFWLNVLEIPPEADTSTPEAKNSLQLAFRYRIKFFFRPKGLVGKVEAAPDLLQWQLVNKAGKSYLQVNNPSAYNISFGAIDVQSGGKKMKVEDGQLLKSGEKRELAIEGNATAGANVHFYTLNDYGTDEEHTMPLGASGK</sequence>
<evidence type="ECO:0000259" key="7">
    <source>
        <dbReference type="Pfam" id="PF00345"/>
    </source>
</evidence>
<dbReference type="InterPro" id="IPR016148">
    <property type="entry name" value="Pili_assmbl_chaperone_C"/>
</dbReference>
<dbReference type="SUPFAM" id="SSF49584">
    <property type="entry name" value="Periplasmic chaperone C-domain"/>
    <property type="match status" value="1"/>
</dbReference>
<accession>A0A0N0XKF3</accession>